<proteinExistence type="predicted"/>
<dbReference type="EMBL" id="JAWPEI010000012">
    <property type="protein sequence ID" value="KAK4708741.1"/>
    <property type="molecule type" value="Genomic_DNA"/>
</dbReference>
<evidence type="ECO:0000313" key="1">
    <source>
        <dbReference type="EMBL" id="KAK4708741.1"/>
    </source>
</evidence>
<organism evidence="1 2">
    <name type="scientific">Solanum pinnatisectum</name>
    <name type="common">tansyleaf nightshade</name>
    <dbReference type="NCBI Taxonomy" id="50273"/>
    <lineage>
        <taxon>Eukaryota</taxon>
        <taxon>Viridiplantae</taxon>
        <taxon>Streptophyta</taxon>
        <taxon>Embryophyta</taxon>
        <taxon>Tracheophyta</taxon>
        <taxon>Spermatophyta</taxon>
        <taxon>Magnoliopsida</taxon>
        <taxon>eudicotyledons</taxon>
        <taxon>Gunneridae</taxon>
        <taxon>Pentapetalae</taxon>
        <taxon>asterids</taxon>
        <taxon>lamiids</taxon>
        <taxon>Solanales</taxon>
        <taxon>Solanaceae</taxon>
        <taxon>Solanoideae</taxon>
        <taxon>Solaneae</taxon>
        <taxon>Solanum</taxon>
    </lineage>
</organism>
<keyword evidence="2" id="KW-1185">Reference proteome</keyword>
<dbReference type="Proteomes" id="UP001311915">
    <property type="component" value="Unassembled WGS sequence"/>
</dbReference>
<dbReference type="AlphaFoldDB" id="A0AAV9K6F1"/>
<sequence length="160" mass="17966">MRMSFFKNGKQVELQGVKSPDPTQGATTHVMLAHKDNQEELQIILKDFACLFHELAGRLNTVANALSRRDNDEAILFAISMPQLSLFYDIRNEGKNSPDVQQLISAVHDGTTSDQWSVKNELLLYKHQTFLASNSPSIQTVMTALHNQGHEGTKNHFFGL</sequence>
<reference evidence="1 2" key="1">
    <citation type="submission" date="2023-10" db="EMBL/GenBank/DDBJ databases">
        <title>Genome-Wide Identification Analysis in wild type Solanum Pinnatisectum Reveals Some Genes Defensing Phytophthora Infestans.</title>
        <authorList>
            <person name="Sun C."/>
        </authorList>
    </citation>
    <scope>NUCLEOTIDE SEQUENCE [LARGE SCALE GENOMIC DNA]</scope>
    <source>
        <strain evidence="1">LQN</strain>
        <tissue evidence="1">Leaf</tissue>
    </source>
</reference>
<comment type="caution">
    <text evidence="1">The sequence shown here is derived from an EMBL/GenBank/DDBJ whole genome shotgun (WGS) entry which is preliminary data.</text>
</comment>
<protein>
    <submittedName>
        <fullName evidence="1">Uncharacterized protein</fullName>
    </submittedName>
</protein>
<evidence type="ECO:0000313" key="2">
    <source>
        <dbReference type="Proteomes" id="UP001311915"/>
    </source>
</evidence>
<accession>A0AAV9K6F1</accession>
<name>A0AAV9K6F1_9SOLN</name>
<gene>
    <name evidence="1" type="ORF">R3W88_029666</name>
</gene>